<dbReference type="Gene3D" id="3.40.50.1580">
    <property type="entry name" value="Nucleoside phosphorylase domain"/>
    <property type="match status" value="1"/>
</dbReference>
<sequence>MNSTPSFTHDDYTVACICPMSVEQASLEAMLDEIHPDLPTATDKNSYTLGRMHKHNVVVAVMPRIGNSSAASMANQLLNDFRRVRFSFLVGIGGGIPNLLRGVDIRLGDVVVSKPSGVFGGVVQFRQGKLLPEGQFERTGALHPPPDVLSAAVARLEALHRRAGSAIPRYLQEMTQRYPRMKRGGCVYQGVENDQLFRAEYKHAKKDCDNCEDCDQAAVVQRPFREDREPVVHYGTIGSSDVVVRDGQLRDSLRDGLNLYCVEMEAAGLMDSLPCLVIRGICDYADSHKNKRWQPYAAATAAAYAKELLSYIPILNRQQPSSAILHMQHVGNVVNGSVHGDFVAGDKVAGDKLVGDKVWQGWR</sequence>
<dbReference type="InterPro" id="IPR053137">
    <property type="entry name" value="NLR-like"/>
</dbReference>
<dbReference type="PANTHER" id="PTHR46082:SF11">
    <property type="entry name" value="AAA+ ATPASE DOMAIN-CONTAINING PROTEIN-RELATED"/>
    <property type="match status" value="1"/>
</dbReference>
<dbReference type="GO" id="GO:0003824">
    <property type="term" value="F:catalytic activity"/>
    <property type="evidence" value="ECO:0007669"/>
    <property type="project" value="InterPro"/>
</dbReference>
<dbReference type="RefSeq" id="XP_025553252.1">
    <property type="nucleotide sequence ID" value="XM_025698218.1"/>
</dbReference>
<keyword evidence="2" id="KW-1185">Reference proteome</keyword>
<dbReference type="EMBL" id="KZ824276">
    <property type="protein sequence ID" value="RAL14098.1"/>
    <property type="molecule type" value="Genomic_DNA"/>
</dbReference>
<dbReference type="VEuPathDB" id="FungiDB:BO97DRAFT_441998"/>
<organism evidence="1 2">
    <name type="scientific">Aspergillus homomorphus (strain CBS 101889)</name>
    <dbReference type="NCBI Taxonomy" id="1450537"/>
    <lineage>
        <taxon>Eukaryota</taxon>
        <taxon>Fungi</taxon>
        <taxon>Dikarya</taxon>
        <taxon>Ascomycota</taxon>
        <taxon>Pezizomycotina</taxon>
        <taxon>Eurotiomycetes</taxon>
        <taxon>Eurotiomycetidae</taxon>
        <taxon>Eurotiales</taxon>
        <taxon>Aspergillaceae</taxon>
        <taxon>Aspergillus</taxon>
        <taxon>Aspergillus subgen. Circumdati</taxon>
    </lineage>
</organism>
<protein>
    <submittedName>
        <fullName evidence="1">Purine and uridine phosphorylase</fullName>
    </submittedName>
</protein>
<dbReference type="SUPFAM" id="SSF53167">
    <property type="entry name" value="Purine and uridine phosphorylases"/>
    <property type="match status" value="1"/>
</dbReference>
<dbReference type="GeneID" id="37202507"/>
<dbReference type="PANTHER" id="PTHR46082">
    <property type="entry name" value="ATP/GTP-BINDING PROTEIN-RELATED"/>
    <property type="match status" value="1"/>
</dbReference>
<reference evidence="1 2" key="1">
    <citation type="submission" date="2018-02" db="EMBL/GenBank/DDBJ databases">
        <title>The genomes of Aspergillus section Nigri reveals drivers in fungal speciation.</title>
        <authorList>
            <consortium name="DOE Joint Genome Institute"/>
            <person name="Vesth T.C."/>
            <person name="Nybo J."/>
            <person name="Theobald S."/>
            <person name="Brandl J."/>
            <person name="Frisvad J.C."/>
            <person name="Nielsen K.F."/>
            <person name="Lyhne E.K."/>
            <person name="Kogle M.E."/>
            <person name="Kuo A."/>
            <person name="Riley R."/>
            <person name="Clum A."/>
            <person name="Nolan M."/>
            <person name="Lipzen A."/>
            <person name="Salamov A."/>
            <person name="Henrissat B."/>
            <person name="Wiebenga A."/>
            <person name="De vries R.P."/>
            <person name="Grigoriev I.V."/>
            <person name="Mortensen U.H."/>
            <person name="Andersen M.R."/>
            <person name="Baker S.E."/>
        </authorList>
    </citation>
    <scope>NUCLEOTIDE SEQUENCE [LARGE SCALE GENOMIC DNA]</scope>
    <source>
        <strain evidence="1 2">CBS 101889</strain>
    </source>
</reference>
<evidence type="ECO:0000313" key="2">
    <source>
        <dbReference type="Proteomes" id="UP000248961"/>
    </source>
</evidence>
<proteinExistence type="predicted"/>
<dbReference type="AlphaFoldDB" id="A0A395I4I8"/>
<accession>A0A395I4I8</accession>
<dbReference type="GO" id="GO:0009116">
    <property type="term" value="P:nucleoside metabolic process"/>
    <property type="evidence" value="ECO:0007669"/>
    <property type="project" value="InterPro"/>
</dbReference>
<dbReference type="InterPro" id="IPR035994">
    <property type="entry name" value="Nucleoside_phosphorylase_sf"/>
</dbReference>
<evidence type="ECO:0000313" key="1">
    <source>
        <dbReference type="EMBL" id="RAL14098.1"/>
    </source>
</evidence>
<dbReference type="STRING" id="1450537.A0A395I4I8"/>
<gene>
    <name evidence="1" type="ORF">BO97DRAFT_441998</name>
</gene>
<dbReference type="OrthoDB" id="1577640at2759"/>
<dbReference type="Proteomes" id="UP000248961">
    <property type="component" value="Unassembled WGS sequence"/>
</dbReference>
<name>A0A395I4I8_ASPHC</name>